<reference evidence="7" key="1">
    <citation type="submission" date="2025-08" db="UniProtKB">
        <authorList>
            <consortium name="RefSeq"/>
        </authorList>
    </citation>
    <scope>IDENTIFICATION</scope>
    <source>
        <tissue evidence="7">Whole organism</tissue>
    </source>
</reference>
<feature type="domain" description="CUB" evidence="5">
    <location>
        <begin position="29"/>
        <end position="140"/>
    </location>
</feature>
<dbReference type="CDD" id="cd00041">
    <property type="entry name" value="CUB"/>
    <property type="match status" value="1"/>
</dbReference>
<dbReference type="SMART" id="SM00042">
    <property type="entry name" value="CUB"/>
    <property type="match status" value="1"/>
</dbReference>
<keyword evidence="4" id="KW-0732">Signal</keyword>
<dbReference type="SUPFAM" id="SSF49854">
    <property type="entry name" value="Spermadhesin, CUB domain"/>
    <property type="match status" value="1"/>
</dbReference>
<dbReference type="OrthoDB" id="6369184at2759"/>
<keyword evidence="1" id="KW-0677">Repeat</keyword>
<feature type="disulfide bond" evidence="3">
    <location>
        <begin position="86"/>
        <end position="103"/>
    </location>
</feature>
<evidence type="ECO:0000256" key="4">
    <source>
        <dbReference type="SAM" id="SignalP"/>
    </source>
</evidence>
<dbReference type="RefSeq" id="XP_018018813.1">
    <property type="nucleotide sequence ID" value="XM_018163324.2"/>
</dbReference>
<feature type="signal peptide" evidence="4">
    <location>
        <begin position="1"/>
        <end position="17"/>
    </location>
</feature>
<name>A0A8B7NYG4_HYAAZ</name>
<feature type="chain" id="PRO_5034647466" evidence="4">
    <location>
        <begin position="18"/>
        <end position="142"/>
    </location>
</feature>
<keyword evidence="6" id="KW-1185">Reference proteome</keyword>
<dbReference type="PROSITE" id="PS01180">
    <property type="entry name" value="CUB"/>
    <property type="match status" value="1"/>
</dbReference>
<dbReference type="PANTHER" id="PTHR24251">
    <property type="entry name" value="OVOCHYMASE-RELATED"/>
    <property type="match status" value="1"/>
</dbReference>
<comment type="caution">
    <text evidence="3">Lacks conserved residue(s) required for the propagation of feature annotation.</text>
</comment>
<sequence>MIATVVLICGLMASALGASFETRLDTLACGNYTMTEGTRLVIQSPNFPKNYPVNQRCQWEFSCPVEADNYLDIICPKFALQSSKDCVHDRLIVTSRGQRDVKCGTDSPDGTKTSTGWARFTFFSNAAITNTGFRCYIWCHAK</sequence>
<evidence type="ECO:0000259" key="5">
    <source>
        <dbReference type="PROSITE" id="PS01180"/>
    </source>
</evidence>
<dbReference type="GeneID" id="108675324"/>
<accession>A0A8B7NYG4</accession>
<dbReference type="InterPro" id="IPR035914">
    <property type="entry name" value="Sperma_CUB_dom_sf"/>
</dbReference>
<evidence type="ECO:0000313" key="7">
    <source>
        <dbReference type="RefSeq" id="XP_018018813.1"/>
    </source>
</evidence>
<evidence type="ECO:0000313" key="6">
    <source>
        <dbReference type="Proteomes" id="UP000694843"/>
    </source>
</evidence>
<dbReference type="AlphaFoldDB" id="A0A8B7NYG4"/>
<gene>
    <name evidence="7" type="primary">LOC108675324</name>
</gene>
<organism evidence="6 7">
    <name type="scientific">Hyalella azteca</name>
    <name type="common">Amphipod</name>
    <dbReference type="NCBI Taxonomy" id="294128"/>
    <lineage>
        <taxon>Eukaryota</taxon>
        <taxon>Metazoa</taxon>
        <taxon>Ecdysozoa</taxon>
        <taxon>Arthropoda</taxon>
        <taxon>Crustacea</taxon>
        <taxon>Multicrustacea</taxon>
        <taxon>Malacostraca</taxon>
        <taxon>Eumalacostraca</taxon>
        <taxon>Peracarida</taxon>
        <taxon>Amphipoda</taxon>
        <taxon>Senticaudata</taxon>
        <taxon>Talitrida</taxon>
        <taxon>Talitroidea</taxon>
        <taxon>Hyalellidae</taxon>
        <taxon>Hyalella</taxon>
    </lineage>
</organism>
<dbReference type="InterPro" id="IPR000859">
    <property type="entry name" value="CUB_dom"/>
</dbReference>
<evidence type="ECO:0000256" key="3">
    <source>
        <dbReference type="PROSITE-ProRule" id="PRU00059"/>
    </source>
</evidence>
<dbReference type="Proteomes" id="UP000694843">
    <property type="component" value="Unplaced"/>
</dbReference>
<proteinExistence type="predicted"/>
<keyword evidence="2 3" id="KW-1015">Disulfide bond</keyword>
<dbReference type="Pfam" id="PF00431">
    <property type="entry name" value="CUB"/>
    <property type="match status" value="1"/>
</dbReference>
<dbReference type="KEGG" id="hazt:108675324"/>
<evidence type="ECO:0000256" key="1">
    <source>
        <dbReference type="ARBA" id="ARBA00022737"/>
    </source>
</evidence>
<evidence type="ECO:0000256" key="2">
    <source>
        <dbReference type="ARBA" id="ARBA00023157"/>
    </source>
</evidence>
<dbReference type="Gene3D" id="2.60.120.290">
    <property type="entry name" value="Spermadhesin, CUB domain"/>
    <property type="match status" value="1"/>
</dbReference>
<protein>
    <submittedName>
        <fullName evidence="7">Tolloid-like protein 2</fullName>
    </submittedName>
</protein>